<dbReference type="Proteomes" id="UP000247780">
    <property type="component" value="Unassembled WGS sequence"/>
</dbReference>
<comment type="caution">
    <text evidence="1">The sequence shown here is derived from an EMBL/GenBank/DDBJ whole genome shotgun (WGS) entry which is preliminary data.</text>
</comment>
<accession>A0ABX5M561</accession>
<evidence type="ECO:0000313" key="1">
    <source>
        <dbReference type="EMBL" id="PXV79119.1"/>
    </source>
</evidence>
<organism evidence="1 2">
    <name type="scientific">Nitrosomonas eutropha</name>
    <dbReference type="NCBI Taxonomy" id="916"/>
    <lineage>
        <taxon>Bacteria</taxon>
        <taxon>Pseudomonadati</taxon>
        <taxon>Pseudomonadota</taxon>
        <taxon>Betaproteobacteria</taxon>
        <taxon>Nitrosomonadales</taxon>
        <taxon>Nitrosomonadaceae</taxon>
        <taxon>Nitrosomonas</taxon>
    </lineage>
</organism>
<dbReference type="RefSeq" id="WP_041353917.1">
    <property type="nucleotide sequence ID" value="NZ_QICQ01000025.1"/>
</dbReference>
<keyword evidence="2" id="KW-1185">Reference proteome</keyword>
<name>A0ABX5M561_9PROT</name>
<sequence length="74" mass="8327">MSDPIAINTLYGVKSINLENLMQAAKEQPTQIILDELRRRCQSEADKLVSLYQLAYGKEAAKICNKDITHSFGK</sequence>
<gene>
    <name evidence="1" type="ORF">C8R14_12554</name>
</gene>
<proteinExistence type="predicted"/>
<protein>
    <submittedName>
        <fullName evidence="1">Uncharacterized protein</fullName>
    </submittedName>
</protein>
<dbReference type="EMBL" id="QICQ01000025">
    <property type="protein sequence ID" value="PXV79119.1"/>
    <property type="molecule type" value="Genomic_DNA"/>
</dbReference>
<evidence type="ECO:0000313" key="2">
    <source>
        <dbReference type="Proteomes" id="UP000247780"/>
    </source>
</evidence>
<reference evidence="1 2" key="1">
    <citation type="submission" date="2018-04" db="EMBL/GenBank/DDBJ databases">
        <title>Active sludge and wastewater microbial communities from Klosterneuburg, Austria.</title>
        <authorList>
            <person name="Wagner M."/>
        </authorList>
    </citation>
    <scope>NUCLEOTIDE SEQUENCE [LARGE SCALE GENOMIC DNA]</scope>
    <source>
        <strain evidence="1 2">Nm 57</strain>
    </source>
</reference>